<dbReference type="Gene3D" id="1.25.40.10">
    <property type="entry name" value="Tetratricopeptide repeat domain"/>
    <property type="match status" value="1"/>
</dbReference>
<dbReference type="InterPro" id="IPR050768">
    <property type="entry name" value="UPF0353/GerABKA_families"/>
</dbReference>
<keyword evidence="3" id="KW-0812">Transmembrane</keyword>
<dbReference type="InterPro" id="IPR002035">
    <property type="entry name" value="VWF_A"/>
</dbReference>
<gene>
    <name evidence="5" type="ORF">P8609_07750</name>
</gene>
<feature type="repeat" description="TPR" evidence="1">
    <location>
        <begin position="382"/>
        <end position="415"/>
    </location>
</feature>
<proteinExistence type="predicted"/>
<dbReference type="InterPro" id="IPR011990">
    <property type="entry name" value="TPR-like_helical_dom_sf"/>
</dbReference>
<dbReference type="Pfam" id="PF13519">
    <property type="entry name" value="VWA_2"/>
    <property type="match status" value="1"/>
</dbReference>
<comment type="caution">
    <text evidence="5">The sequence shown here is derived from an EMBL/GenBank/DDBJ whole genome shotgun (WGS) entry which is preliminary data.</text>
</comment>
<keyword evidence="6" id="KW-1185">Reference proteome</keyword>
<sequence>MNAFADLSFASLHLLRPQWLWALLALPLLLGAWRVRRRRTSIWRENVDAHLLPHLLVERGGARVRWGAWLASLAYVLAVLALAGPSWRQVAQPLWQSHTPLVVAVDLSGAALAADLPPSRLAQSRAKLSTLLRERQGGQVALVAFADDAFTVAPLTEDAANVALFLDALSPEVMPVDGQRADRAIEWSARLLKQAGFDRGRILLMTDHAGDGANDAASSAATQGFRVDVLGVGAEAGAPYRRGDGTFAHARLDEASLRGLASAGNGRYARIASDDGDLRALGVLDPTGTDDATRVEGKRGHAWQDEGYWLLPPLMLLALFAFRRRGALAVIAMCAFWPPVKAADLWRRADQIEHAQIARGNEAFRRGDFNAAAQAYQSADSADAHYNRGNALAKAGQYPQAIAAYDEALKRQPDMPDAIANKRAVQAAMQRKPPQGGGQSKDPQKQDRKPDPASQSGQGQQRPQPQQDPSSQKQEPQPPSGQQDAQQRSQSGNEPSPADAQRQRDADAAQRERMQRALQQSQAKPQPPDESRNETPQQREQRLANEAWLRRVPDDPGGLLREKFRIEHERRRSGGEANE</sequence>
<evidence type="ECO:0000256" key="3">
    <source>
        <dbReference type="SAM" id="Phobius"/>
    </source>
</evidence>
<feature type="compositionally biased region" description="Basic and acidic residues" evidence="2">
    <location>
        <begin position="501"/>
        <end position="515"/>
    </location>
</feature>
<dbReference type="InterPro" id="IPR036465">
    <property type="entry name" value="vWFA_dom_sf"/>
</dbReference>
<dbReference type="SUPFAM" id="SSF48452">
    <property type="entry name" value="TPR-like"/>
    <property type="match status" value="1"/>
</dbReference>
<feature type="compositionally biased region" description="Basic and acidic residues" evidence="2">
    <location>
        <begin position="527"/>
        <end position="579"/>
    </location>
</feature>
<dbReference type="Gene3D" id="3.40.50.410">
    <property type="entry name" value="von Willebrand factor, type A domain"/>
    <property type="match status" value="1"/>
</dbReference>
<feature type="transmembrane region" description="Helical" evidence="3">
    <location>
        <begin position="66"/>
        <end position="87"/>
    </location>
</feature>
<feature type="compositionally biased region" description="Polar residues" evidence="2">
    <location>
        <begin position="484"/>
        <end position="494"/>
    </location>
</feature>
<feature type="transmembrane region" description="Helical" evidence="3">
    <location>
        <begin position="18"/>
        <end position="35"/>
    </location>
</feature>
<name>A0ABU1CCQ7_9GAMM</name>
<keyword evidence="1" id="KW-0802">TPR repeat</keyword>
<protein>
    <submittedName>
        <fullName evidence="5">VWA domain-containing protein</fullName>
    </submittedName>
</protein>
<dbReference type="PROSITE" id="PS50005">
    <property type="entry name" value="TPR"/>
    <property type="match status" value="1"/>
</dbReference>
<dbReference type="Pfam" id="PF00515">
    <property type="entry name" value="TPR_1"/>
    <property type="match status" value="1"/>
</dbReference>
<accession>A0ABU1CCQ7</accession>
<feature type="domain" description="VWFA" evidence="4">
    <location>
        <begin position="100"/>
        <end position="287"/>
    </location>
</feature>
<dbReference type="PANTHER" id="PTHR22550">
    <property type="entry name" value="SPORE GERMINATION PROTEIN"/>
    <property type="match status" value="1"/>
</dbReference>
<organism evidence="5 6">
    <name type="scientific">Lysobacter arvi</name>
    <dbReference type="NCBI Taxonomy" id="3038776"/>
    <lineage>
        <taxon>Bacteria</taxon>
        <taxon>Pseudomonadati</taxon>
        <taxon>Pseudomonadota</taxon>
        <taxon>Gammaproteobacteria</taxon>
        <taxon>Lysobacterales</taxon>
        <taxon>Lysobacteraceae</taxon>
        <taxon>Lysobacter</taxon>
    </lineage>
</organism>
<evidence type="ECO:0000313" key="6">
    <source>
        <dbReference type="Proteomes" id="UP001233535"/>
    </source>
</evidence>
<evidence type="ECO:0000256" key="1">
    <source>
        <dbReference type="PROSITE-ProRule" id="PRU00339"/>
    </source>
</evidence>
<keyword evidence="3" id="KW-0472">Membrane</keyword>
<dbReference type="EMBL" id="JARUHG010000002">
    <property type="protein sequence ID" value="MDR0182865.1"/>
    <property type="molecule type" value="Genomic_DNA"/>
</dbReference>
<dbReference type="SMART" id="SM00028">
    <property type="entry name" value="TPR"/>
    <property type="match status" value="1"/>
</dbReference>
<keyword evidence="3" id="KW-1133">Transmembrane helix</keyword>
<dbReference type="PROSITE" id="PS50293">
    <property type="entry name" value="TPR_REGION"/>
    <property type="match status" value="1"/>
</dbReference>
<evidence type="ECO:0000259" key="4">
    <source>
        <dbReference type="PROSITE" id="PS50234"/>
    </source>
</evidence>
<feature type="compositionally biased region" description="Low complexity" evidence="2">
    <location>
        <begin position="452"/>
        <end position="483"/>
    </location>
</feature>
<dbReference type="PROSITE" id="PS50234">
    <property type="entry name" value="VWFA"/>
    <property type="match status" value="1"/>
</dbReference>
<evidence type="ECO:0000256" key="2">
    <source>
        <dbReference type="SAM" id="MobiDB-lite"/>
    </source>
</evidence>
<dbReference type="InterPro" id="IPR019734">
    <property type="entry name" value="TPR_rpt"/>
</dbReference>
<dbReference type="RefSeq" id="WP_309262039.1">
    <property type="nucleotide sequence ID" value="NZ_JARUHG010000002.1"/>
</dbReference>
<dbReference type="SUPFAM" id="SSF53300">
    <property type="entry name" value="vWA-like"/>
    <property type="match status" value="1"/>
</dbReference>
<dbReference type="PANTHER" id="PTHR22550:SF14">
    <property type="entry name" value="VWFA DOMAIN-CONTAINING PROTEIN"/>
    <property type="match status" value="1"/>
</dbReference>
<evidence type="ECO:0000313" key="5">
    <source>
        <dbReference type="EMBL" id="MDR0182865.1"/>
    </source>
</evidence>
<reference evidence="5 6" key="1">
    <citation type="submission" date="2023-04" db="EMBL/GenBank/DDBJ databases">
        <title>Lysobacter sp. strain UC isolated from soil sample.</title>
        <authorList>
            <person name="Choksket S."/>
            <person name="Harshvardhan F."/>
            <person name="Rana R."/>
            <person name="Patil P.B."/>
            <person name="Korpole S."/>
        </authorList>
    </citation>
    <scope>NUCLEOTIDE SEQUENCE [LARGE SCALE GENOMIC DNA]</scope>
    <source>
        <strain evidence="5 6">UC</strain>
    </source>
</reference>
<dbReference type="Proteomes" id="UP001233535">
    <property type="component" value="Unassembled WGS sequence"/>
</dbReference>
<dbReference type="SMART" id="SM00327">
    <property type="entry name" value="VWA"/>
    <property type="match status" value="1"/>
</dbReference>
<feature type="compositionally biased region" description="Basic and acidic residues" evidence="2">
    <location>
        <begin position="442"/>
        <end position="451"/>
    </location>
</feature>
<feature type="region of interest" description="Disordered" evidence="2">
    <location>
        <begin position="423"/>
        <end position="579"/>
    </location>
</feature>